<dbReference type="AlphaFoldDB" id="A0A6L6VL15"/>
<name>A0A6L6VL15_AGRVI</name>
<dbReference type="RefSeq" id="WP_156615223.1">
    <property type="nucleotide sequence ID" value="NZ_WPHR01000013.1"/>
</dbReference>
<sequence length="118" mass="12657">MTDKDTATEFKGVRAKLLANKAAKSGSYDFPLTECGVTATIPNFINHGVWMRAQRIAKGDTTKAQAAFICETVLFDGEKLSITDLSELVPAGDTLELIGEVFGKGEDDDEGKDKTKAA</sequence>
<protein>
    <recommendedName>
        <fullName evidence="3">Phage tail protein</fullName>
    </recommendedName>
</protein>
<gene>
    <name evidence="1" type="ORF">GOZ90_15550</name>
</gene>
<comment type="caution">
    <text evidence="1">The sequence shown here is derived from an EMBL/GenBank/DDBJ whole genome shotgun (WGS) entry which is preliminary data.</text>
</comment>
<proteinExistence type="predicted"/>
<accession>A0A6L6VL15</accession>
<evidence type="ECO:0000313" key="2">
    <source>
        <dbReference type="Proteomes" id="UP000477951"/>
    </source>
</evidence>
<reference evidence="1 2" key="1">
    <citation type="submission" date="2019-12" db="EMBL/GenBank/DDBJ databases">
        <title>Whole-genome sequencing of Allorhizobium vitis.</title>
        <authorList>
            <person name="Gan H.M."/>
            <person name="Szegedi E."/>
            <person name="Burr T."/>
            <person name="Savka M.A."/>
        </authorList>
    </citation>
    <scope>NUCLEOTIDE SEQUENCE [LARGE SCALE GENOMIC DNA]</scope>
    <source>
        <strain evidence="1 2">CG516</strain>
    </source>
</reference>
<dbReference type="Proteomes" id="UP000477951">
    <property type="component" value="Unassembled WGS sequence"/>
</dbReference>
<evidence type="ECO:0008006" key="3">
    <source>
        <dbReference type="Google" id="ProtNLM"/>
    </source>
</evidence>
<evidence type="ECO:0000313" key="1">
    <source>
        <dbReference type="EMBL" id="MUZ74102.1"/>
    </source>
</evidence>
<dbReference type="EMBL" id="WPHR01000013">
    <property type="protein sequence ID" value="MUZ74102.1"/>
    <property type="molecule type" value="Genomic_DNA"/>
</dbReference>
<organism evidence="1 2">
    <name type="scientific">Agrobacterium vitis</name>
    <name type="common">Rhizobium vitis</name>
    <dbReference type="NCBI Taxonomy" id="373"/>
    <lineage>
        <taxon>Bacteria</taxon>
        <taxon>Pseudomonadati</taxon>
        <taxon>Pseudomonadota</taxon>
        <taxon>Alphaproteobacteria</taxon>
        <taxon>Hyphomicrobiales</taxon>
        <taxon>Rhizobiaceae</taxon>
        <taxon>Rhizobium/Agrobacterium group</taxon>
        <taxon>Agrobacterium</taxon>
    </lineage>
</organism>